<keyword evidence="2" id="KW-1185">Reference proteome</keyword>
<evidence type="ECO:0008006" key="3">
    <source>
        <dbReference type="Google" id="ProtNLM"/>
    </source>
</evidence>
<dbReference type="EMBL" id="AGNK02000658">
    <property type="status" value="NOT_ANNOTATED_CDS"/>
    <property type="molecule type" value="Genomic_DNA"/>
</dbReference>
<reference evidence="1" key="2">
    <citation type="submission" date="2018-08" db="UniProtKB">
        <authorList>
            <consortium name="EnsemblPlants"/>
        </authorList>
    </citation>
    <scope>IDENTIFICATION</scope>
    <source>
        <strain evidence="1">Yugu1</strain>
    </source>
</reference>
<dbReference type="AlphaFoldDB" id="K3ZUX1"/>
<dbReference type="InParanoid" id="K3ZUX1"/>
<proteinExistence type="predicted"/>
<dbReference type="SUPFAM" id="SSF81383">
    <property type="entry name" value="F-box domain"/>
    <property type="match status" value="1"/>
</dbReference>
<dbReference type="eggNOG" id="ENOG502RRNV">
    <property type="taxonomic scope" value="Eukaryota"/>
</dbReference>
<dbReference type="Gramene" id="KQL22352">
    <property type="protein sequence ID" value="KQL22352"/>
    <property type="gene ID" value="SETIT_030402mg"/>
</dbReference>
<dbReference type="Proteomes" id="UP000004995">
    <property type="component" value="Unassembled WGS sequence"/>
</dbReference>
<sequence length="342" mass="38399">MAPPPPELMPELVGEILLRLPPDEPEHLLLAALVCKPWFRTLCNPAFRRRYHAFHRTPPLLGFLHRLQVIQGDPPQLLAPTTAAPLPPYPNCHRTRLLDCRHGRVLIHVGDDYWHFIVWGPVTGDEQRLPEPGFIPVSAYSSETGEWSVPVSLGDDCEAYVKHQQSATERSYYTPYVQPRWGAVIGDEIYFTLRRGNAIVKYDWSYNCLSMISPQSLVVYSSRISLMVTEDSSLGFACIGGSNLFLWSRKVNSQGAPEWVQCRVIDLEKIIPVADSSDERLVVGSAEGVGVIFISTGVGLFMIELKSGRVRKVDVPGVYFSILPYMSFYTPDHCRLSSVAKD</sequence>
<dbReference type="OMA" id="DDCEAYV"/>
<evidence type="ECO:0000313" key="1">
    <source>
        <dbReference type="EnsemblPlants" id="KQL22352"/>
    </source>
</evidence>
<name>K3ZUX1_SETIT</name>
<reference evidence="2" key="1">
    <citation type="journal article" date="2012" name="Nat. Biotechnol.">
        <title>Reference genome sequence of the model plant Setaria.</title>
        <authorList>
            <person name="Bennetzen J.L."/>
            <person name="Schmutz J."/>
            <person name="Wang H."/>
            <person name="Percifield R."/>
            <person name="Hawkins J."/>
            <person name="Pontaroli A.C."/>
            <person name="Estep M."/>
            <person name="Feng L."/>
            <person name="Vaughn J.N."/>
            <person name="Grimwood J."/>
            <person name="Jenkins J."/>
            <person name="Barry K."/>
            <person name="Lindquist E."/>
            <person name="Hellsten U."/>
            <person name="Deshpande S."/>
            <person name="Wang X."/>
            <person name="Wu X."/>
            <person name="Mitros T."/>
            <person name="Triplett J."/>
            <person name="Yang X."/>
            <person name="Ye C.Y."/>
            <person name="Mauro-Herrera M."/>
            <person name="Wang L."/>
            <person name="Li P."/>
            <person name="Sharma M."/>
            <person name="Sharma R."/>
            <person name="Ronald P.C."/>
            <person name="Panaud O."/>
            <person name="Kellogg E.A."/>
            <person name="Brutnell T.P."/>
            <person name="Doust A.N."/>
            <person name="Tuskan G.A."/>
            <person name="Rokhsar D."/>
            <person name="Devos K.M."/>
        </authorList>
    </citation>
    <scope>NUCLEOTIDE SEQUENCE [LARGE SCALE GENOMIC DNA]</scope>
    <source>
        <strain evidence="2">cv. Yugu1</strain>
    </source>
</reference>
<evidence type="ECO:0000313" key="2">
    <source>
        <dbReference type="Proteomes" id="UP000004995"/>
    </source>
</evidence>
<accession>K3ZUX1</accession>
<organism evidence="1 2">
    <name type="scientific">Setaria italica</name>
    <name type="common">Foxtail millet</name>
    <name type="synonym">Panicum italicum</name>
    <dbReference type="NCBI Taxonomy" id="4555"/>
    <lineage>
        <taxon>Eukaryota</taxon>
        <taxon>Viridiplantae</taxon>
        <taxon>Streptophyta</taxon>
        <taxon>Embryophyta</taxon>
        <taxon>Tracheophyta</taxon>
        <taxon>Spermatophyta</taxon>
        <taxon>Magnoliopsida</taxon>
        <taxon>Liliopsida</taxon>
        <taxon>Poales</taxon>
        <taxon>Poaceae</taxon>
        <taxon>PACMAD clade</taxon>
        <taxon>Panicoideae</taxon>
        <taxon>Panicodae</taxon>
        <taxon>Paniceae</taxon>
        <taxon>Cenchrinae</taxon>
        <taxon>Setaria</taxon>
    </lineage>
</organism>
<protein>
    <recommendedName>
        <fullName evidence="3">F-box domain-containing protein</fullName>
    </recommendedName>
</protein>
<dbReference type="PANTHER" id="PTHR32133">
    <property type="entry name" value="OS07G0120400 PROTEIN"/>
    <property type="match status" value="1"/>
</dbReference>
<dbReference type="HOGENOM" id="CLU_017945_2_1_1"/>
<dbReference type="InterPro" id="IPR036047">
    <property type="entry name" value="F-box-like_dom_sf"/>
</dbReference>
<dbReference type="EnsemblPlants" id="KQL22352">
    <property type="protein sequence ID" value="KQL22352"/>
    <property type="gene ID" value="SETIT_030402mg"/>
</dbReference>
<dbReference type="PANTHER" id="PTHR32133:SF307">
    <property type="entry name" value="OS08G0299600 PROTEIN"/>
    <property type="match status" value="1"/>
</dbReference>